<dbReference type="AlphaFoldDB" id="A0ABD6SB92"/>
<sequence>MDNLMKYLLLFVVSGVAIMSGYAWWVDAKEQEALEKGKPASALIVDKIEEQVSGGVVMAGSTPVVMGDTPAFTLRVYVGKKTRDIDVNEDVFTQVKVGDKIDVIEYEDKVLLKK</sequence>
<name>A0ABD6SB92_BACTU</name>
<feature type="transmembrane region" description="Helical" evidence="1">
    <location>
        <begin position="7"/>
        <end position="25"/>
    </location>
</feature>
<accession>A0ABD6SB92</accession>
<dbReference type="EMBL" id="NTYF01000023">
    <property type="protein sequence ID" value="PER55814.1"/>
    <property type="molecule type" value="Genomic_DNA"/>
</dbReference>
<evidence type="ECO:0000313" key="2">
    <source>
        <dbReference type="EMBL" id="PER55814.1"/>
    </source>
</evidence>
<evidence type="ECO:0000313" key="3">
    <source>
        <dbReference type="Proteomes" id="UP000219897"/>
    </source>
</evidence>
<keyword evidence="1" id="KW-1133">Transmembrane helix</keyword>
<dbReference type="Proteomes" id="UP000219897">
    <property type="component" value="Unassembled WGS sequence"/>
</dbReference>
<comment type="caution">
    <text evidence="2">The sequence shown here is derived from an EMBL/GenBank/DDBJ whole genome shotgun (WGS) entry which is preliminary data.</text>
</comment>
<keyword evidence="1" id="KW-0472">Membrane</keyword>
<reference evidence="2 3" key="1">
    <citation type="submission" date="2017-09" db="EMBL/GenBank/DDBJ databases">
        <title>Large-scale bioinformatics analysis of Bacillus genomes uncovers conserved roles of natural products in bacterial physiology.</title>
        <authorList>
            <consortium name="Agbiome Team Llc"/>
            <person name="Bleich R.M."/>
            <person name="Kirk G.J."/>
            <person name="Santa Maria K.C."/>
            <person name="Allen S.E."/>
            <person name="Farag S."/>
            <person name="Shank E.A."/>
            <person name="Bowers A."/>
        </authorList>
    </citation>
    <scope>NUCLEOTIDE SEQUENCE [LARGE SCALE GENOMIC DNA]</scope>
    <source>
        <strain evidence="2 3">AFS005140</strain>
    </source>
</reference>
<evidence type="ECO:0000256" key="1">
    <source>
        <dbReference type="SAM" id="Phobius"/>
    </source>
</evidence>
<gene>
    <name evidence="2" type="ORF">CN495_08670</name>
</gene>
<proteinExistence type="predicted"/>
<protein>
    <submittedName>
        <fullName evidence="2">Uncharacterized protein</fullName>
    </submittedName>
</protein>
<dbReference type="RefSeq" id="WP_098317151.1">
    <property type="nucleotide sequence ID" value="NZ_NTYF01000023.1"/>
</dbReference>
<organism evidence="2 3">
    <name type="scientific">Bacillus thuringiensis</name>
    <dbReference type="NCBI Taxonomy" id="1428"/>
    <lineage>
        <taxon>Bacteria</taxon>
        <taxon>Bacillati</taxon>
        <taxon>Bacillota</taxon>
        <taxon>Bacilli</taxon>
        <taxon>Bacillales</taxon>
        <taxon>Bacillaceae</taxon>
        <taxon>Bacillus</taxon>
        <taxon>Bacillus cereus group</taxon>
    </lineage>
</organism>
<keyword evidence="1" id="KW-0812">Transmembrane</keyword>